<evidence type="ECO:0000256" key="4">
    <source>
        <dbReference type="ARBA" id="ARBA00023054"/>
    </source>
</evidence>
<keyword evidence="5 6" id="KW-0238">DNA-binding</keyword>
<keyword evidence="9" id="KW-1185">Reference proteome</keyword>
<dbReference type="Gene3D" id="1.20.1060.20">
    <property type="match status" value="1"/>
</dbReference>
<evidence type="ECO:0000313" key="8">
    <source>
        <dbReference type="EMBL" id="TDO19913.1"/>
    </source>
</evidence>
<keyword evidence="2 6" id="KW-0547">Nucleotide-binding</keyword>
<comment type="subunit">
    <text evidence="6">Homodimer.</text>
</comment>
<dbReference type="InterPro" id="IPR024704">
    <property type="entry name" value="SMC"/>
</dbReference>
<dbReference type="Pfam" id="PF06470">
    <property type="entry name" value="SMC_hinge"/>
    <property type="match status" value="1"/>
</dbReference>
<dbReference type="RefSeq" id="WP_094254714.1">
    <property type="nucleotide sequence ID" value="NZ_NNCE01000004.1"/>
</dbReference>
<organism evidence="8 9">
    <name type="scientific">Mycoplasma testudineum</name>
    <dbReference type="NCBI Taxonomy" id="244584"/>
    <lineage>
        <taxon>Bacteria</taxon>
        <taxon>Bacillati</taxon>
        <taxon>Mycoplasmatota</taxon>
        <taxon>Mollicutes</taxon>
        <taxon>Mycoplasmataceae</taxon>
        <taxon>Mycoplasma</taxon>
    </lineage>
</organism>
<dbReference type="GO" id="GO:0005737">
    <property type="term" value="C:cytoplasm"/>
    <property type="evidence" value="ECO:0007669"/>
    <property type="project" value="UniProtKB-SubCell"/>
</dbReference>
<dbReference type="GO" id="GO:0005694">
    <property type="term" value="C:chromosome"/>
    <property type="evidence" value="ECO:0007669"/>
    <property type="project" value="InterPro"/>
</dbReference>
<feature type="binding site" evidence="6">
    <location>
        <begin position="32"/>
        <end position="39"/>
    </location>
    <ligand>
        <name>ATP</name>
        <dbReference type="ChEBI" id="CHEBI:30616"/>
    </ligand>
</feature>
<keyword evidence="4 6" id="KW-0175">Coiled coil</keyword>
<dbReference type="SUPFAM" id="SSF75553">
    <property type="entry name" value="Smc hinge domain"/>
    <property type="match status" value="1"/>
</dbReference>
<name>A0A4R6ICD9_9MOLU</name>
<dbReference type="InterPro" id="IPR027417">
    <property type="entry name" value="P-loop_NTPase"/>
</dbReference>
<dbReference type="GO" id="GO:0005524">
    <property type="term" value="F:ATP binding"/>
    <property type="evidence" value="ECO:0007669"/>
    <property type="project" value="UniProtKB-UniRule"/>
</dbReference>
<dbReference type="Gene3D" id="3.30.70.1620">
    <property type="match status" value="1"/>
</dbReference>
<dbReference type="HAMAP" id="MF_01894">
    <property type="entry name" value="Smc_prok"/>
    <property type="match status" value="1"/>
</dbReference>
<dbReference type="SUPFAM" id="SSF52540">
    <property type="entry name" value="P-loop containing nucleoside triphosphate hydrolases"/>
    <property type="match status" value="1"/>
</dbReference>
<feature type="coiled-coil region" evidence="6">
    <location>
        <begin position="335"/>
        <end position="369"/>
    </location>
</feature>
<feature type="domain" description="SMC hinge" evidence="7">
    <location>
        <begin position="419"/>
        <end position="539"/>
    </location>
</feature>
<proteinExistence type="inferred from homology"/>
<evidence type="ECO:0000259" key="7">
    <source>
        <dbReference type="SMART" id="SM00968"/>
    </source>
</evidence>
<evidence type="ECO:0000256" key="3">
    <source>
        <dbReference type="ARBA" id="ARBA00022840"/>
    </source>
</evidence>
<comment type="caution">
    <text evidence="8">The sequence shown here is derived from an EMBL/GenBank/DDBJ whole genome shotgun (WGS) entry which is preliminary data.</text>
</comment>
<dbReference type="GO" id="GO:0030261">
    <property type="term" value="P:chromosome condensation"/>
    <property type="evidence" value="ECO:0007669"/>
    <property type="project" value="InterPro"/>
</dbReference>
<dbReference type="InterPro" id="IPR003395">
    <property type="entry name" value="RecF/RecN/SMC_N"/>
</dbReference>
<comment type="domain">
    <text evidence="6">Contains large globular domains required for ATP hydrolysis at each terminus and a third globular domain forming a flexible hinge near the middle of the molecule. These domains are separated by coiled-coil structures.</text>
</comment>
<dbReference type="EMBL" id="SNWN01000012">
    <property type="protein sequence ID" value="TDO19913.1"/>
    <property type="molecule type" value="Genomic_DNA"/>
</dbReference>
<comment type="similarity">
    <text evidence="6">Belongs to the SMC family.</text>
</comment>
<keyword evidence="3 6" id="KW-0067">ATP-binding</keyword>
<dbReference type="GO" id="GO:0003677">
    <property type="term" value="F:DNA binding"/>
    <property type="evidence" value="ECO:0007669"/>
    <property type="project" value="UniProtKB-UniRule"/>
</dbReference>
<comment type="subcellular location">
    <subcellularLocation>
        <location evidence="6">Cytoplasm</location>
    </subcellularLocation>
</comment>
<dbReference type="AlphaFoldDB" id="A0A4R6ICD9"/>
<dbReference type="GO" id="GO:0007062">
    <property type="term" value="P:sister chromatid cohesion"/>
    <property type="evidence" value="ECO:0007669"/>
    <property type="project" value="InterPro"/>
</dbReference>
<dbReference type="OrthoDB" id="9808768at2"/>
<accession>A0A4R6ICD9</accession>
<dbReference type="InterPro" id="IPR011890">
    <property type="entry name" value="SMC_prok"/>
</dbReference>
<evidence type="ECO:0000313" key="9">
    <source>
        <dbReference type="Proteomes" id="UP000295518"/>
    </source>
</evidence>
<feature type="coiled-coil region" evidence="6">
    <location>
        <begin position="235"/>
        <end position="290"/>
    </location>
</feature>
<dbReference type="GO" id="GO:0006260">
    <property type="term" value="P:DNA replication"/>
    <property type="evidence" value="ECO:0007669"/>
    <property type="project" value="UniProtKB-UniRule"/>
</dbReference>
<dbReference type="SMART" id="SM00968">
    <property type="entry name" value="SMC_hinge"/>
    <property type="match status" value="1"/>
</dbReference>
<reference evidence="8 9" key="1">
    <citation type="submission" date="2019-03" db="EMBL/GenBank/DDBJ databases">
        <title>Genomic Encyclopedia of Archaeal and Bacterial Type Strains, Phase II (KMG-II): from individual species to whole genera.</title>
        <authorList>
            <person name="Goeker M."/>
        </authorList>
    </citation>
    <scope>NUCLEOTIDE SEQUENCE [LARGE SCALE GENOMIC DNA]</scope>
    <source>
        <strain evidence="8 9">ATCC 700618</strain>
    </source>
</reference>
<dbReference type="Gene3D" id="3.40.50.300">
    <property type="entry name" value="P-loop containing nucleotide triphosphate hydrolases"/>
    <property type="match status" value="2"/>
</dbReference>
<dbReference type="InterPro" id="IPR010935">
    <property type="entry name" value="SMC_hinge"/>
</dbReference>
<dbReference type="GO" id="GO:0016887">
    <property type="term" value="F:ATP hydrolysis activity"/>
    <property type="evidence" value="ECO:0007669"/>
    <property type="project" value="InterPro"/>
</dbReference>
<dbReference type="Pfam" id="PF02463">
    <property type="entry name" value="SMC_N"/>
    <property type="match status" value="1"/>
</dbReference>
<gene>
    <name evidence="6" type="primary">smc</name>
    <name evidence="8" type="ORF">EI74_0553</name>
</gene>
<dbReference type="GO" id="GO:0007059">
    <property type="term" value="P:chromosome segregation"/>
    <property type="evidence" value="ECO:0007669"/>
    <property type="project" value="UniProtKB-UniRule"/>
</dbReference>
<evidence type="ECO:0000256" key="6">
    <source>
        <dbReference type="HAMAP-Rule" id="MF_01894"/>
    </source>
</evidence>
<feature type="coiled-coil region" evidence="6">
    <location>
        <begin position="580"/>
        <end position="649"/>
    </location>
</feature>
<dbReference type="PIRSF" id="PIRSF005719">
    <property type="entry name" value="SMC"/>
    <property type="match status" value="1"/>
</dbReference>
<comment type="function">
    <text evidence="6">Required for chromosome condensation and partitioning.</text>
</comment>
<dbReference type="Proteomes" id="UP000295518">
    <property type="component" value="Unassembled WGS sequence"/>
</dbReference>
<keyword evidence="1 6" id="KW-0963">Cytoplasm</keyword>
<evidence type="ECO:0000256" key="5">
    <source>
        <dbReference type="ARBA" id="ARBA00023125"/>
    </source>
</evidence>
<dbReference type="InterPro" id="IPR036277">
    <property type="entry name" value="SMC_hinge_sf"/>
</dbReference>
<dbReference type="PANTHER" id="PTHR43977">
    <property type="entry name" value="STRUCTURAL MAINTENANCE OF CHROMOSOMES PROTEIN 3"/>
    <property type="match status" value="1"/>
</dbReference>
<evidence type="ECO:0000256" key="2">
    <source>
        <dbReference type="ARBA" id="ARBA00022741"/>
    </source>
</evidence>
<evidence type="ECO:0000256" key="1">
    <source>
        <dbReference type="ARBA" id="ARBA00022490"/>
    </source>
</evidence>
<protein>
    <recommendedName>
        <fullName evidence="6">Chromosome partition protein Smc</fullName>
    </recommendedName>
</protein>
<sequence>MKLKKIYAHGFKSFADPIQLTFDGGVVGIVGPNGSGKSNINDAIKWVLGEQSSKSLRGENMEDVIFGGSKKVTEMKKAIVTLTFDNSEGLVSLPHKTITITRELERGEGKNKYYINDELVRYRDIKDIVLESGISKSSLAIISQGTVSDIAEATPESRRLIFEEAAGVSKYKFRKTEALRKLEKTQESLNQIQVVIKELDRQLKPLRAQADKAKIYLEKARELKAIEVGVLVHNLNFYKEKIEEYNQQLEGVQETKDNLEAAISNSSDHLSQATRERLDIENEIQDTNSRIAKIEEGLSQLQIVFAQEEKHRELIISGDLKASSEQKKEALVASISSTKTTIDFYQKEANKLQSEINDKKEAISQLDKSVNDARITQAKEHKRISEAKTRISILEDHKKNKTNYFKGVKTITENSNIFKGYFGLVVDLLKIPKDYALAVEAVLGNTLQHIVVKDSDVAVQAINFLKQNDGGRATFIPIKSISEKVVRREHLMALSNVDGYLGLASELVSVDNPELEILSKFLLGNIIVTENIEAAKNIDALLSHRYMIVTLYGDIIRSGGVMTGGTPQADATLIGIDDQIQKLKDAIPEMDAIQKRLENQIMIDDSKRKTLQTLISELTVAKTKYETNLQNEEINFAKLKSQYEAISSEKLELKESTEVKTKIQALQSEKVRLSAQRDANSARVKILNQETFRLESEKSEYQKSLIDLEKAFSKVIRERDKASFITQENHKRLSEFYNMTLEVASAKYKFEGDIEAAEEKIAILKSDIKDLGNVNVDAIKEFEEISERFDELKNAENEIIETKVKIETAIKEMDSLIIEKMSSIINEINEEFNNVFRTMFGGGRAEVFYIDPSNPLESGIDIKAQPPGKSVNSLRLFSGGEKSLIAISLLFAILRARPLALCILDEVEAALDDANVVRYAEYLQKLKNKTQFLVITHRHGTMSRVDDLIGATMQTRGVTTFFSVKLSEAKKLVDNPPVTE</sequence>
<feature type="coiled-coil region" evidence="6">
    <location>
        <begin position="754"/>
        <end position="812"/>
    </location>
</feature>